<dbReference type="Pfam" id="PF12298">
    <property type="entry name" value="Bot1p"/>
    <property type="match status" value="1"/>
</dbReference>
<keyword evidence="2" id="KW-1185">Reference proteome</keyword>
<evidence type="ECO:0000313" key="2">
    <source>
        <dbReference type="Proteomes" id="UP001597349"/>
    </source>
</evidence>
<gene>
    <name evidence="1" type="ORF">ACFSQT_14240</name>
</gene>
<dbReference type="Gene3D" id="1.10.260.40">
    <property type="entry name" value="lambda repressor-like DNA-binding domains"/>
    <property type="match status" value="1"/>
</dbReference>
<dbReference type="Proteomes" id="UP001597349">
    <property type="component" value="Unassembled WGS sequence"/>
</dbReference>
<sequence length="77" mass="8550">MNIRSPKAIKADLALSILDNIRQRGLSVEAVAEIAGVDVERMRALVERREIERFVVEEMEDILEAVDASGPRFGGRA</sequence>
<dbReference type="InterPro" id="IPR010982">
    <property type="entry name" value="Lambda_DNA-bd_dom_sf"/>
</dbReference>
<protein>
    <submittedName>
        <fullName evidence="1">Uncharacterized protein</fullName>
    </submittedName>
</protein>
<dbReference type="EMBL" id="JBHUGY010000021">
    <property type="protein sequence ID" value="MFD2054211.1"/>
    <property type="molecule type" value="Genomic_DNA"/>
</dbReference>
<reference evidence="2" key="1">
    <citation type="journal article" date="2019" name="Int. J. Syst. Evol. Microbiol.">
        <title>The Global Catalogue of Microorganisms (GCM) 10K type strain sequencing project: providing services to taxonomists for standard genome sequencing and annotation.</title>
        <authorList>
            <consortium name="The Broad Institute Genomics Platform"/>
            <consortium name="The Broad Institute Genome Sequencing Center for Infectious Disease"/>
            <person name="Wu L."/>
            <person name="Ma J."/>
        </authorList>
    </citation>
    <scope>NUCLEOTIDE SEQUENCE [LARGE SCALE GENOMIC DNA]</scope>
    <source>
        <strain evidence="2">CGMCC 1.16226</strain>
    </source>
</reference>
<accession>A0ABW4WDD2</accession>
<dbReference type="RefSeq" id="WP_379019578.1">
    <property type="nucleotide sequence ID" value="NZ_JBHUGY010000021.1"/>
</dbReference>
<proteinExistence type="predicted"/>
<organism evidence="1 2">
    <name type="scientific">Mesorhizobium calcicola</name>
    <dbReference type="NCBI Taxonomy" id="1300310"/>
    <lineage>
        <taxon>Bacteria</taxon>
        <taxon>Pseudomonadati</taxon>
        <taxon>Pseudomonadota</taxon>
        <taxon>Alphaproteobacteria</taxon>
        <taxon>Hyphomicrobiales</taxon>
        <taxon>Phyllobacteriaceae</taxon>
        <taxon>Mesorhizobium</taxon>
    </lineage>
</organism>
<evidence type="ECO:0000313" key="1">
    <source>
        <dbReference type="EMBL" id="MFD2054211.1"/>
    </source>
</evidence>
<name>A0ABW4WDD2_9HYPH</name>
<comment type="caution">
    <text evidence="1">The sequence shown here is derived from an EMBL/GenBank/DDBJ whole genome shotgun (WGS) entry which is preliminary data.</text>
</comment>